<proteinExistence type="predicted"/>
<dbReference type="Proteomes" id="UP000188219">
    <property type="component" value="Chromosome"/>
</dbReference>
<organism evidence="4 5">
    <name type="scientific">Microbulbifer agarilyticus</name>
    <dbReference type="NCBI Taxonomy" id="260552"/>
    <lineage>
        <taxon>Bacteria</taxon>
        <taxon>Pseudomonadati</taxon>
        <taxon>Pseudomonadota</taxon>
        <taxon>Gammaproteobacteria</taxon>
        <taxon>Cellvibrionales</taxon>
        <taxon>Microbulbiferaceae</taxon>
        <taxon>Microbulbifer</taxon>
    </lineage>
</organism>
<dbReference type="RefSeq" id="WP_077399861.1">
    <property type="nucleotide sequence ID" value="NZ_CP019650.1"/>
</dbReference>
<evidence type="ECO:0000256" key="2">
    <source>
        <dbReference type="SAM" id="SignalP"/>
    </source>
</evidence>
<dbReference type="KEGG" id="maga:Mag101_01630"/>
<dbReference type="InterPro" id="IPR011050">
    <property type="entry name" value="Pectin_lyase_fold/virulence"/>
</dbReference>
<feature type="domain" description="Filamentous haemagglutinin FhaB/tRNA nuclease CdiA-like TPS" evidence="3">
    <location>
        <begin position="28"/>
        <end position="147"/>
    </location>
</feature>
<sequence>MNTKKNILSNAIKIVCLGLYAGQGAYAASGTADVIAHTESVTVEDNVDPYDTKVTISTRYGEIDWDNFDIGNGESIHFDFSQVGDGEFSSSHLVINRVLNAESSILGTMSSDGHVVLINPRGVMFSESSTVDVAALTVSGIASSVSYVDGDGVLQQSSDVDYGTVSENGSVSNLGNITAQSGGVTLIGNSVHNLKDTIDNTEYTGSITATRGTINMIGAGQASISIGQDGLVSVAVESQALESELGLDAAVLNDGILQGANVIIEARVADDLFTHAVNNTGTITASGIDVAGGTIKLSASSASDGVSGSILNEGRIESATGAVSSDHISISGDTVTLGATSELVADATLNEDGGTVFVSATNALNLGGSISAIGNGTGFSGGSVTTRVDGQLGITDGDFSVATTGQDTTGGDWRIGASAITVENNSADNIDGAVVEAALGSNAELILDAENGSVVIDDDVVWTTNSELILEASESVSVAQKSNGQPSQSNHVIGGDAAGILSVSAVDGFTNAGSVDVTGFELSLGVTSDTGGAAPQDLVTAELGEITSESTIKVEVVNGTYGIDVTQIQGLALFEIDDQVPADDPVTFIGSDGVVVNAVESVSIQGASRIVATDFSLHGSEGDDAFALTGDGVVYENVTFDGVTAVDALGGTDAMVGSGSDWAIQDASTLTSDGISFTGLTSLDANGADLLGTTGNESFTLNVDGSVDFAGTTISALTRVDGNGGTDSLTATAYVDGLALSDTAGELTAGTLTFASITNAAVATLTGTSGVEQFALDNSVNLTLDGTSFVFTDVTSLIGGGGADTFASTASTSWTLTDSASIVNHGALAVQDINILSGGNGTLTGHSDGHSFTITGDNALDVGSLQFFGISSVNADTVAADSITAIAAVTLGDSDGALSTNEIAFTGIDSASATTLNGTDSGNTYALTGSGALDVAGISFTGLTAVNAGSGSDIVNSRASQNYVLNAGGSIQHEDIAFSGVESFAGTNADLDASNLSGDLQLTDNAGEASTGSTTFSGLDSATASSLRGDLGNNEVAVINSTTVNVLSMSINGVADVTATNGGTVNGADGLAWLLVDPDSASNNGIEFHGFTDLVGVNAGLVGTTGDDTFSLSGDVDNIAVASNSMVFTGVTAVDGNGALNGDQLDASSFTDALTLTGIANTIQAGNGFIFSNINSATAGSLIGSGSDWAIQDASTLTSDGISFTGLTSLDANGAGLLGTTGNESFTLNVDGSVDFAGTTISALTRVDGNGGTDSLTATAYVDGLALSDTAGELTAGTLTLAGITNAAVATLTGTSGVEQFALDNSGNLTLDGTSFVFTDVTSLIGGGGADTFASTASTSWALTDSASIVNHGALAVQDINILSGGNGTLTGHSDGHSFTITGDNALDVGSLQFSGISSVNADTVAADSITAIAAVILGDSDGALSTNEIAFTGIDSASATTLNGADSGNTYALAGSGALDVAGISFNGLTAVNAGSGSDIVNSRANQNYVLNAGGSIQHEDIAFSGVESFAGTNADLDASNLSGDLQLTGNAGEVSTGSATFSGLDSATASSLLGDVDGNTVAVIDSDTVDVLSILINGVADVTVTNGGTVNGADGLAWLLVDNNTATNNGIAFHGFTNLVAENAGLTGTTGDDTFVLTGDADNLSVGYSAMTFTGLNAVDGNGATSGDHLNASAFGDALSLTGSDNTLQVGTDVILTNIDTASIANLLGTAGNDAFAVTDAGVVSIYGLSIDGLDGVTGGGGSDSLSSTSTLELIDSTQVALVDSDENQLVVFDGLSQLSAQTLLGTDATDNLQYNLNNNLVVNGYELLSITAVDTRGGADAMVGSGSDWAIQDASTLTSDGISFTGLTSLDANGADLLGTTGNESFTLNIDGSVDFAGTTISALTRVDGNGGTDSLTATAYVDGLALSDTAGELTAGTLTLAGITNAAVATLTGTSGVEQFALDNSGNLTLDGTSFVFTDVTSLIGGGGADTFASTATTSWALTDSASIVNHGALAVQDINILSGGNGTLTGHSDGHSFTITGDNALDVGSLQFSGISSVNADTVAADSITAIAAVILGDSDGALSTNEIAFTGIDSASATTLNGADSGNTYALAASGALDVAGISFTGLTAVNAGSGSDIVNSRANQNYVLNTGGSIQHEDIAFSGVESFAGTNADLDASNLSGDLQLTGNAGEVSTGSATFSGLDSATASSLLGDVDGNTVSVIDNDTVDALSMLINGVADVTVTNGGTVNGADGLAWLLVDNNTATNNGIAFHGFTNLVAENAGLTGTTGDDTFVLTGDADNLSVGYSAMTFTGLNAVDGNGATSGDHLDASAFGDALTLTGSDNALQAGTNLTLSDIATASLAELIGHDGDDTFTVTGSGTITTAGMSISDIVSVSGAGTDVNGVNTLVADGTAQLLEEGNGANAVSYALNGDIRFYDIGRILAELVEATDGDDLLAFTDAGNVTVNGVEVGSSTFVDARAGNDTVTGLSGQDWLLQGESSAVNNGVTFDNVEILLAQDANLVGSGSADAFTLNSDGSLSVGLITVSGMLQVLGDTGSDTLDATGFSSGLTLTSTADVLSADGLRFSGIESVEVASLTGTDGAEQFSLESDGTVTADTVRFSGVTSLNGAGGEDSFNSTAAEDWLLTSDVAQVNHGGLSLIRVENLAGGSGRLQGDASGHVFSVMADNALSVGDMSFAGVSSVDAASGEDSVEALDVITLTGNSGAFNTSEIAFTGIESAVAQSLIGSTGADTFELSGSGALSIFGIAFSGLSSVDASGGNDEVISRSGLGYALDGDNRVQHEGIVLTGAEQFTGTSAALDITGQASAEIVGEGAVFAGGASFSGIDALSLQDPDTDLQVWNGVSLVGNGSVVSGGVDVSGVTTVSGTDVLTGTSGDDVFTVQANNSLSASGILFSDVNTISAGVGEDTVVGLSGSDWELLGSSGSLSHSSMTFDAVELAQNGSGHVIGADSGSLFAVAADGTLRVDSIAFSGVNSVAAGTGADSVSSASAGNWVLGDADGSAAISDIAFSGIEVVTTESALVDGTQNSIVETYELSADGNTLSVLDILFESVSEVISGSEAGDQVASAASNWQVDASGSVTANGVLFDGVDQVVAQNAGLGGTSGDEEFVLTGLDGGVQVGGVEFSGIESVAGSGGNDTLVGTDGSETLVLDASGDMTVAGTVFTGIGRVDTAGGEDIVTGGNGRWTSATQDSALIENSAVAQLDSISVIFENLEQVSDTGIYSGPDFSADYALSGPALLTMGGVSFTGVESIVAGSGSDTLYGMDAILSWTLGDGGNTVSNEQFAVAFSGFEHVVAGAAEDTFYLEGGAFTSVSTGAGNDVVYMSGTLLDSLVLGAGDDLVQLLSDSEPTVLSAGAGSDRLEVYLTEQSWQINGESTAQNAVGNFSFSGFEQLADTTGGLSLVSNQQLDFTVADSGAGINFSAAGMTLEYDPVGDLSLTSASRETIGGSLLAENVEFNLAGDLDIEADVQSLYLSSSDIDINVSIVANEDLLIDQVDVGRGSVSLTSANFGSLTAETFGDTHITAATIQLGSDLQRWGSIGTEINPLRMDASQSVDIVALSYFEPAFVGRQPEFTATGDQLESVAGAQTAQGLKSVIQNPVDDIAQLDPGIFSEVTPYSLGIDALNLPEVRLHGGELLPMGDAEEDDEQREKREQRERGAALNREIGAPKAAQQENAMLPPPLLESAMATGSASVVGGR</sequence>
<protein>
    <recommendedName>
        <fullName evidence="3">Filamentous haemagglutinin FhaB/tRNA nuclease CdiA-like TPS domain-containing protein</fullName>
    </recommendedName>
</protein>
<feature type="chain" id="PRO_5012139799" description="Filamentous haemagglutinin FhaB/tRNA nuclease CdiA-like TPS domain-containing protein" evidence="2">
    <location>
        <begin position="28"/>
        <end position="3708"/>
    </location>
</feature>
<feature type="compositionally biased region" description="Basic and acidic residues" evidence="1">
    <location>
        <begin position="3658"/>
        <end position="3668"/>
    </location>
</feature>
<evidence type="ECO:0000313" key="5">
    <source>
        <dbReference type="Proteomes" id="UP000188219"/>
    </source>
</evidence>
<dbReference type="EMBL" id="CP019650">
    <property type="protein sequence ID" value="AQQ66489.1"/>
    <property type="molecule type" value="Genomic_DNA"/>
</dbReference>
<evidence type="ECO:0000313" key="4">
    <source>
        <dbReference type="EMBL" id="AQQ66489.1"/>
    </source>
</evidence>
<dbReference type="STRING" id="260552.Mag101_01630"/>
<dbReference type="OrthoDB" id="218680at2"/>
<dbReference type="SUPFAM" id="SSF51126">
    <property type="entry name" value="Pectin lyase-like"/>
    <property type="match status" value="1"/>
</dbReference>
<dbReference type="InterPro" id="IPR008638">
    <property type="entry name" value="FhaB/CdiA-like_TPS"/>
</dbReference>
<accession>A0A1Q2M1G1</accession>
<evidence type="ECO:0000256" key="1">
    <source>
        <dbReference type="SAM" id="MobiDB-lite"/>
    </source>
</evidence>
<reference evidence="4" key="1">
    <citation type="submission" date="2017-02" db="EMBL/GenBank/DDBJ databases">
        <title>Genome of Microbulbifer agarilyticus GP101.</title>
        <authorList>
            <person name="Jung J."/>
            <person name="Bae S.S."/>
            <person name="Baek K."/>
        </authorList>
    </citation>
    <scope>NUCLEOTIDE SEQUENCE [LARGE SCALE GENOMIC DNA]</scope>
    <source>
        <strain evidence="4">GP101</strain>
    </source>
</reference>
<keyword evidence="5" id="KW-1185">Reference proteome</keyword>
<dbReference type="NCBIfam" id="TIGR01901">
    <property type="entry name" value="adhes_NPXG"/>
    <property type="match status" value="1"/>
</dbReference>
<feature type="signal peptide" evidence="2">
    <location>
        <begin position="1"/>
        <end position="27"/>
    </location>
</feature>
<evidence type="ECO:0000259" key="3">
    <source>
        <dbReference type="SMART" id="SM00912"/>
    </source>
</evidence>
<feature type="region of interest" description="Disordered" evidence="1">
    <location>
        <begin position="3646"/>
        <end position="3689"/>
    </location>
</feature>
<gene>
    <name evidence="4" type="ORF">Mag101_01630</name>
</gene>
<dbReference type="SMART" id="SM00912">
    <property type="entry name" value="Haemagg_act"/>
    <property type="match status" value="1"/>
</dbReference>
<keyword evidence="2" id="KW-0732">Signal</keyword>
<name>A0A1Q2M1G1_9GAMM</name>